<dbReference type="InterPro" id="IPR016032">
    <property type="entry name" value="Sig_transdc_resp-reg_C-effctor"/>
</dbReference>
<gene>
    <name evidence="5" type="ORF">QE369_000665</name>
</gene>
<dbReference type="PROSITE" id="PS50043">
    <property type="entry name" value="HTH_LUXR_2"/>
    <property type="match status" value="1"/>
</dbReference>
<keyword evidence="2 5" id="KW-0238">DNA-binding</keyword>
<dbReference type="GO" id="GO:0006355">
    <property type="term" value="P:regulation of DNA-templated transcription"/>
    <property type="evidence" value="ECO:0007669"/>
    <property type="project" value="InterPro"/>
</dbReference>
<keyword evidence="1" id="KW-0805">Transcription regulation</keyword>
<dbReference type="Gene3D" id="3.30.450.80">
    <property type="entry name" value="Transcription factor LuxR-like, autoinducer-binding domain"/>
    <property type="match status" value="1"/>
</dbReference>
<dbReference type="PANTHER" id="PTHR44688">
    <property type="entry name" value="DNA-BINDING TRANSCRIPTIONAL ACTIVATOR DEVR_DOSR"/>
    <property type="match status" value="1"/>
</dbReference>
<dbReference type="Gene3D" id="1.10.10.10">
    <property type="entry name" value="Winged helix-like DNA-binding domain superfamily/Winged helix DNA-binding domain"/>
    <property type="match status" value="1"/>
</dbReference>
<dbReference type="InterPro" id="IPR036693">
    <property type="entry name" value="TF_LuxR_autoind-bd_dom_sf"/>
</dbReference>
<dbReference type="SUPFAM" id="SSF75516">
    <property type="entry name" value="Pheromone-binding domain of LuxR-like quorum-sensing transcription factors"/>
    <property type="match status" value="1"/>
</dbReference>
<dbReference type="AlphaFoldDB" id="A0AAJ2B9C3"/>
<dbReference type="Proteomes" id="UP001255601">
    <property type="component" value="Unassembled WGS sequence"/>
</dbReference>
<evidence type="ECO:0000256" key="1">
    <source>
        <dbReference type="ARBA" id="ARBA00023015"/>
    </source>
</evidence>
<dbReference type="SMART" id="SM00421">
    <property type="entry name" value="HTH_LUXR"/>
    <property type="match status" value="1"/>
</dbReference>
<organism evidence="5 6">
    <name type="scientific">Agrobacterium larrymoorei</name>
    <dbReference type="NCBI Taxonomy" id="160699"/>
    <lineage>
        <taxon>Bacteria</taxon>
        <taxon>Pseudomonadati</taxon>
        <taxon>Pseudomonadota</taxon>
        <taxon>Alphaproteobacteria</taxon>
        <taxon>Hyphomicrobiales</taxon>
        <taxon>Rhizobiaceae</taxon>
        <taxon>Rhizobium/Agrobacterium group</taxon>
        <taxon>Agrobacterium</taxon>
    </lineage>
</organism>
<dbReference type="Pfam" id="PF00196">
    <property type="entry name" value="GerE"/>
    <property type="match status" value="1"/>
</dbReference>
<sequence length="246" mass="27600">MARYERLSKVCARISKSAEESDVHNILSDICLYYGVDHATFLHEAGVGVPISFVSTYPESWCERYRRENYLHIDPTIKLMTSGLLPADWDALSEDSKAEKDFFQDALCFGIGAHGMSIPTRGPFGQRGLFTVASALPLDEWQNLKLSIIYDVHILALYLHDRMFRLKLGGRKSAPHSLSRREKECLELLAYGKIPKQISATLNISESAVRHCLQSARHKMKATTTYKALAQAVALGLIDVQTPDRS</sequence>
<feature type="domain" description="HTH luxR-type" evidence="4">
    <location>
        <begin position="171"/>
        <end position="236"/>
    </location>
</feature>
<evidence type="ECO:0000256" key="3">
    <source>
        <dbReference type="ARBA" id="ARBA00023163"/>
    </source>
</evidence>
<evidence type="ECO:0000313" key="5">
    <source>
        <dbReference type="EMBL" id="MDR6100487.1"/>
    </source>
</evidence>
<dbReference type="InterPro" id="IPR005143">
    <property type="entry name" value="TF_LuxR_autoind-bd_dom"/>
</dbReference>
<dbReference type="RefSeq" id="WP_309769547.1">
    <property type="nucleotide sequence ID" value="NZ_JAVIZC010000001.1"/>
</dbReference>
<evidence type="ECO:0000259" key="4">
    <source>
        <dbReference type="PROSITE" id="PS50043"/>
    </source>
</evidence>
<dbReference type="PANTHER" id="PTHR44688:SF25">
    <property type="entry name" value="HTH LUXR-TYPE DOMAIN-CONTAINING PROTEIN"/>
    <property type="match status" value="1"/>
</dbReference>
<keyword evidence="3" id="KW-0804">Transcription</keyword>
<comment type="caution">
    <text evidence="5">The sequence shown here is derived from an EMBL/GenBank/DDBJ whole genome shotgun (WGS) entry which is preliminary data.</text>
</comment>
<reference evidence="5" key="1">
    <citation type="submission" date="2023-08" db="EMBL/GenBank/DDBJ databases">
        <title>Functional and genomic diversity of the sorghum phyllosphere microbiome.</title>
        <authorList>
            <person name="Shade A."/>
        </authorList>
    </citation>
    <scope>NUCLEOTIDE SEQUENCE</scope>
    <source>
        <strain evidence="5">SORGH_AS_0974</strain>
    </source>
</reference>
<dbReference type="SUPFAM" id="SSF46894">
    <property type="entry name" value="C-terminal effector domain of the bipartite response regulators"/>
    <property type="match status" value="1"/>
</dbReference>
<dbReference type="InterPro" id="IPR000792">
    <property type="entry name" value="Tscrpt_reg_LuxR_C"/>
</dbReference>
<dbReference type="GO" id="GO:0003677">
    <property type="term" value="F:DNA binding"/>
    <property type="evidence" value="ECO:0007669"/>
    <property type="project" value="UniProtKB-KW"/>
</dbReference>
<dbReference type="InterPro" id="IPR036388">
    <property type="entry name" value="WH-like_DNA-bd_sf"/>
</dbReference>
<accession>A0AAJ2B9C3</accession>
<dbReference type="CDD" id="cd06170">
    <property type="entry name" value="LuxR_C_like"/>
    <property type="match status" value="1"/>
</dbReference>
<evidence type="ECO:0000256" key="2">
    <source>
        <dbReference type="ARBA" id="ARBA00023125"/>
    </source>
</evidence>
<protein>
    <submittedName>
        <fullName evidence="5">DNA-binding CsgD family transcriptional regulator</fullName>
    </submittedName>
</protein>
<dbReference type="Pfam" id="PF03472">
    <property type="entry name" value="Autoind_bind"/>
    <property type="match status" value="1"/>
</dbReference>
<proteinExistence type="predicted"/>
<name>A0AAJ2B9C3_9HYPH</name>
<evidence type="ECO:0000313" key="6">
    <source>
        <dbReference type="Proteomes" id="UP001255601"/>
    </source>
</evidence>
<dbReference type="EMBL" id="JAVIZC010000001">
    <property type="protein sequence ID" value="MDR6100487.1"/>
    <property type="molecule type" value="Genomic_DNA"/>
</dbReference>